<dbReference type="GO" id="GO:0016491">
    <property type="term" value="F:oxidoreductase activity"/>
    <property type="evidence" value="ECO:0007669"/>
    <property type="project" value="UniProtKB-KW"/>
</dbReference>
<gene>
    <name evidence="8" type="ORF">B0T17DRAFT_514654</name>
</gene>
<dbReference type="InterPro" id="IPR036318">
    <property type="entry name" value="FAD-bd_PCMH-like_sf"/>
</dbReference>
<dbReference type="Gene3D" id="3.40.462.20">
    <property type="match status" value="1"/>
</dbReference>
<name>A0AA39XKS4_9PEZI</name>
<evidence type="ECO:0000256" key="6">
    <source>
        <dbReference type="SAM" id="SignalP"/>
    </source>
</evidence>
<dbReference type="Pfam" id="PF08031">
    <property type="entry name" value="BBE"/>
    <property type="match status" value="1"/>
</dbReference>
<dbReference type="Proteomes" id="UP001174934">
    <property type="component" value="Unassembled WGS sequence"/>
</dbReference>
<evidence type="ECO:0000256" key="1">
    <source>
        <dbReference type="ARBA" id="ARBA00005466"/>
    </source>
</evidence>
<dbReference type="InterPro" id="IPR016169">
    <property type="entry name" value="FAD-bd_PCMH_sub2"/>
</dbReference>
<evidence type="ECO:0000313" key="9">
    <source>
        <dbReference type="Proteomes" id="UP001174934"/>
    </source>
</evidence>
<dbReference type="PROSITE" id="PS51387">
    <property type="entry name" value="FAD_PCMH"/>
    <property type="match status" value="1"/>
</dbReference>
<evidence type="ECO:0000256" key="5">
    <source>
        <dbReference type="ARBA" id="ARBA00023002"/>
    </source>
</evidence>
<organism evidence="8 9">
    <name type="scientific">Bombardia bombarda</name>
    <dbReference type="NCBI Taxonomy" id="252184"/>
    <lineage>
        <taxon>Eukaryota</taxon>
        <taxon>Fungi</taxon>
        <taxon>Dikarya</taxon>
        <taxon>Ascomycota</taxon>
        <taxon>Pezizomycotina</taxon>
        <taxon>Sordariomycetes</taxon>
        <taxon>Sordariomycetidae</taxon>
        <taxon>Sordariales</taxon>
        <taxon>Lasiosphaeriaceae</taxon>
        <taxon>Bombardia</taxon>
    </lineage>
</organism>
<feature type="chain" id="PRO_5041426161" description="FAD-binding PCMH-type domain-containing protein" evidence="6">
    <location>
        <begin position="31"/>
        <end position="509"/>
    </location>
</feature>
<dbReference type="Gene3D" id="3.30.465.10">
    <property type="match status" value="1"/>
</dbReference>
<reference evidence="8" key="1">
    <citation type="submission" date="2023-06" db="EMBL/GenBank/DDBJ databases">
        <title>Genome-scale phylogeny and comparative genomics of the fungal order Sordariales.</title>
        <authorList>
            <consortium name="Lawrence Berkeley National Laboratory"/>
            <person name="Hensen N."/>
            <person name="Bonometti L."/>
            <person name="Westerberg I."/>
            <person name="Brannstrom I.O."/>
            <person name="Guillou S."/>
            <person name="Cros-Aarteil S."/>
            <person name="Calhoun S."/>
            <person name="Haridas S."/>
            <person name="Kuo A."/>
            <person name="Mondo S."/>
            <person name="Pangilinan J."/>
            <person name="Riley R."/>
            <person name="LaButti K."/>
            <person name="Andreopoulos B."/>
            <person name="Lipzen A."/>
            <person name="Chen C."/>
            <person name="Yanf M."/>
            <person name="Daum C."/>
            <person name="Ng V."/>
            <person name="Clum A."/>
            <person name="Steindorff A."/>
            <person name="Ohm R."/>
            <person name="Martin F."/>
            <person name="Silar P."/>
            <person name="Natvig D."/>
            <person name="Lalanne C."/>
            <person name="Gautier V."/>
            <person name="Ament-velasquez S.L."/>
            <person name="Kruys A."/>
            <person name="Hutchinson M.I."/>
            <person name="Powell A.J."/>
            <person name="Barry K."/>
            <person name="Miller A.N."/>
            <person name="Grigoriev I.V."/>
            <person name="Debuchy R."/>
            <person name="Gladieux P."/>
            <person name="Thoren M.H."/>
            <person name="Johannesson H."/>
        </authorList>
    </citation>
    <scope>NUCLEOTIDE SEQUENCE</scope>
    <source>
        <strain evidence="8">SMH3391-2</strain>
    </source>
</reference>
<proteinExistence type="inferred from homology"/>
<keyword evidence="9" id="KW-1185">Reference proteome</keyword>
<comment type="caution">
    <text evidence="8">The sequence shown here is derived from an EMBL/GenBank/DDBJ whole genome shotgun (WGS) entry which is preliminary data.</text>
</comment>
<dbReference type="InterPro" id="IPR006094">
    <property type="entry name" value="Oxid_FAD_bind_N"/>
</dbReference>
<evidence type="ECO:0000256" key="3">
    <source>
        <dbReference type="ARBA" id="ARBA00022729"/>
    </source>
</evidence>
<keyword evidence="5" id="KW-0560">Oxidoreductase</keyword>
<evidence type="ECO:0000256" key="2">
    <source>
        <dbReference type="ARBA" id="ARBA00022630"/>
    </source>
</evidence>
<evidence type="ECO:0000259" key="7">
    <source>
        <dbReference type="PROSITE" id="PS51387"/>
    </source>
</evidence>
<comment type="similarity">
    <text evidence="1">Belongs to the oxygen-dependent FAD-linked oxidoreductase family.</text>
</comment>
<evidence type="ECO:0000313" key="8">
    <source>
        <dbReference type="EMBL" id="KAK0634890.1"/>
    </source>
</evidence>
<dbReference type="PANTHER" id="PTHR42973">
    <property type="entry name" value="BINDING OXIDOREDUCTASE, PUTATIVE (AFU_ORTHOLOGUE AFUA_1G17690)-RELATED"/>
    <property type="match status" value="1"/>
</dbReference>
<accession>A0AA39XKS4</accession>
<keyword evidence="3 6" id="KW-0732">Signal</keyword>
<dbReference type="PANTHER" id="PTHR42973:SF32">
    <property type="entry name" value="FAD-LINKED OXIDOREDUCTASE AFOF"/>
    <property type="match status" value="1"/>
</dbReference>
<protein>
    <recommendedName>
        <fullName evidence="7">FAD-binding PCMH-type domain-containing protein</fullName>
    </recommendedName>
</protein>
<dbReference type="InterPro" id="IPR050416">
    <property type="entry name" value="FAD-linked_Oxidoreductase"/>
</dbReference>
<dbReference type="AlphaFoldDB" id="A0AA39XKS4"/>
<keyword evidence="2" id="KW-0285">Flavoprotein</keyword>
<dbReference type="GO" id="GO:0071949">
    <property type="term" value="F:FAD binding"/>
    <property type="evidence" value="ECO:0007669"/>
    <property type="project" value="InterPro"/>
</dbReference>
<dbReference type="InterPro" id="IPR012951">
    <property type="entry name" value="BBE"/>
</dbReference>
<feature type="domain" description="FAD-binding PCMH-type" evidence="7">
    <location>
        <begin position="70"/>
        <end position="242"/>
    </location>
</feature>
<feature type="signal peptide" evidence="6">
    <location>
        <begin position="1"/>
        <end position="30"/>
    </location>
</feature>
<sequence length="509" mass="54321">MWWSKSKVSSISSPLPCLCLLWLIVPACEAQQQDLGALLTAKCNSWNTKTTLSFPGDGSFANVTERWTVFAPPMYSAAISPATEEDVVKTVKLAAKYNISFLATGAGHGYGTTLGKLQNGLDIDLSQFKSISVNQSAGTVTVGGGVRMRDVIDAVFKAGFEIQTGSCSCPGFVGATIGAGVGRWSGIFGLIIDALVSVRLVTADGRIVQVSKTSNPDLFWAIRGAGANFGIITSATYRLHKIVAGANGGGQVMNADILVPANMSAAYFNALQSFSGKMPANLAAVSIVRYDADAGAAGILANWDYMGSEADGRRAMAPILALNPPVVSISTVPWNKLFATAGFGIDPVLCENNVIRDLYSANVRNLSASTMQAAFNKMGTFYSDHPEARGSVLELETFPNQAATSVPDGETAYPWRDALGNMIFLFSWDASTNSATSTAATKLGRQLRDDFVKTSGYPDLSVYVSYAHGDEKIEQIYGRNKLPRLAALKKSWDPRNVFAYNNALPTKYP</sequence>
<evidence type="ECO:0000256" key="4">
    <source>
        <dbReference type="ARBA" id="ARBA00022827"/>
    </source>
</evidence>
<dbReference type="SUPFAM" id="SSF56176">
    <property type="entry name" value="FAD-binding/transporter-associated domain-like"/>
    <property type="match status" value="1"/>
</dbReference>
<dbReference type="Pfam" id="PF01565">
    <property type="entry name" value="FAD_binding_4"/>
    <property type="match status" value="1"/>
</dbReference>
<dbReference type="InterPro" id="IPR016166">
    <property type="entry name" value="FAD-bd_PCMH"/>
</dbReference>
<keyword evidence="4" id="KW-0274">FAD</keyword>
<dbReference type="EMBL" id="JAULSR010000001">
    <property type="protein sequence ID" value="KAK0634890.1"/>
    <property type="molecule type" value="Genomic_DNA"/>
</dbReference>